<proteinExistence type="predicted"/>
<dbReference type="STRING" id="67767.A0A0J7KC22"/>
<gene>
    <name evidence="5" type="ORF">RF55_12771</name>
</gene>
<dbReference type="OrthoDB" id="5979691at2759"/>
<dbReference type="PROSITE" id="PS50038">
    <property type="entry name" value="FZ"/>
    <property type="match status" value="1"/>
</dbReference>
<dbReference type="Pfam" id="PF01392">
    <property type="entry name" value="Fz"/>
    <property type="match status" value="1"/>
</dbReference>
<reference evidence="5 6" key="1">
    <citation type="submission" date="2015-04" db="EMBL/GenBank/DDBJ databases">
        <title>Lasius niger genome sequencing.</title>
        <authorList>
            <person name="Konorov E.A."/>
            <person name="Nikitin M.A."/>
            <person name="Kirill M.V."/>
            <person name="Chang P."/>
        </authorList>
    </citation>
    <scope>NUCLEOTIDE SEQUENCE [LARGE SCALE GENOMIC DNA]</scope>
    <source>
        <tissue evidence="5">Whole</tissue>
    </source>
</reference>
<dbReference type="GO" id="GO:0042813">
    <property type="term" value="F:Wnt receptor activity"/>
    <property type="evidence" value="ECO:0007669"/>
    <property type="project" value="TreeGrafter"/>
</dbReference>
<dbReference type="Gene3D" id="1.10.2000.10">
    <property type="entry name" value="Frizzled cysteine-rich domain"/>
    <property type="match status" value="1"/>
</dbReference>
<dbReference type="GO" id="GO:0060070">
    <property type="term" value="P:canonical Wnt signaling pathway"/>
    <property type="evidence" value="ECO:0007669"/>
    <property type="project" value="TreeGrafter"/>
</dbReference>
<evidence type="ECO:0000313" key="5">
    <source>
        <dbReference type="EMBL" id="KMQ87847.1"/>
    </source>
</evidence>
<evidence type="ECO:0000256" key="2">
    <source>
        <dbReference type="ARBA" id="ARBA00023157"/>
    </source>
</evidence>
<dbReference type="PaxDb" id="67767-A0A0J7KC22"/>
<dbReference type="GO" id="GO:0005886">
    <property type="term" value="C:plasma membrane"/>
    <property type="evidence" value="ECO:0007669"/>
    <property type="project" value="TreeGrafter"/>
</dbReference>
<dbReference type="SMART" id="SM00063">
    <property type="entry name" value="FRI"/>
    <property type="match status" value="1"/>
</dbReference>
<dbReference type="PANTHER" id="PTHR11309:SF47">
    <property type="entry name" value="FRIZZLED"/>
    <property type="match status" value="1"/>
</dbReference>
<dbReference type="SUPFAM" id="SSF63501">
    <property type="entry name" value="Frizzled cysteine-rich domain"/>
    <property type="match status" value="1"/>
</dbReference>
<evidence type="ECO:0000259" key="4">
    <source>
        <dbReference type="PROSITE" id="PS50038"/>
    </source>
</evidence>
<feature type="domain" description="FZ" evidence="4">
    <location>
        <begin position="1"/>
        <end position="104"/>
    </location>
</feature>
<dbReference type="PANTHER" id="PTHR11309">
    <property type="entry name" value="FRIZZLED"/>
    <property type="match status" value="1"/>
</dbReference>
<dbReference type="EMBL" id="LBMM01009844">
    <property type="protein sequence ID" value="KMQ87847.1"/>
    <property type="molecule type" value="Genomic_DNA"/>
</dbReference>
<dbReference type="InterPro" id="IPR020067">
    <property type="entry name" value="Frizzled_dom"/>
</dbReference>
<keyword evidence="1" id="KW-0217">Developmental protein</keyword>
<keyword evidence="2 3" id="KW-1015">Disulfide bond</keyword>
<organism evidence="5 6">
    <name type="scientific">Lasius niger</name>
    <name type="common">Black garden ant</name>
    <dbReference type="NCBI Taxonomy" id="67767"/>
    <lineage>
        <taxon>Eukaryota</taxon>
        <taxon>Metazoa</taxon>
        <taxon>Ecdysozoa</taxon>
        <taxon>Arthropoda</taxon>
        <taxon>Hexapoda</taxon>
        <taxon>Insecta</taxon>
        <taxon>Pterygota</taxon>
        <taxon>Neoptera</taxon>
        <taxon>Endopterygota</taxon>
        <taxon>Hymenoptera</taxon>
        <taxon>Apocrita</taxon>
        <taxon>Aculeata</taxon>
        <taxon>Formicoidea</taxon>
        <taxon>Formicidae</taxon>
        <taxon>Formicinae</taxon>
        <taxon>Lasius</taxon>
        <taxon>Lasius</taxon>
    </lineage>
</organism>
<dbReference type="InterPro" id="IPR015526">
    <property type="entry name" value="Frizzled/SFRP"/>
</dbReference>
<keyword evidence="6" id="KW-1185">Reference proteome</keyword>
<sequence length="119" mass="13456">VPYNYTVFPNYMGNFGQREAQHELELYDAVVDVRCYELAALFLCSVFVPKCGSRGRIVRPCRSLCIETKNRCGFFLKVFGLSLPDYLECELFPDNPNSDECIGHHEVIEAASRAAKPGE</sequence>
<comment type="caution">
    <text evidence="5">The sequence shown here is derived from an EMBL/GenBank/DDBJ whole genome shotgun (WGS) entry which is preliminary data.</text>
</comment>
<evidence type="ECO:0000256" key="1">
    <source>
        <dbReference type="ARBA" id="ARBA00022473"/>
    </source>
</evidence>
<feature type="non-terminal residue" evidence="5">
    <location>
        <position position="1"/>
    </location>
</feature>
<feature type="disulfide bond" evidence="3">
    <location>
        <begin position="65"/>
        <end position="89"/>
    </location>
</feature>
<dbReference type="CDD" id="cd07066">
    <property type="entry name" value="CRD_FZ"/>
    <property type="match status" value="1"/>
</dbReference>
<dbReference type="GO" id="GO:0035567">
    <property type="term" value="P:non-canonical Wnt signaling pathway"/>
    <property type="evidence" value="ECO:0007669"/>
    <property type="project" value="TreeGrafter"/>
</dbReference>
<dbReference type="InterPro" id="IPR036790">
    <property type="entry name" value="Frizzled_dom_sf"/>
</dbReference>
<protein>
    <submittedName>
        <fullName evidence="5">Atrial natriuretic peptide-converting enzyme</fullName>
    </submittedName>
</protein>
<name>A0A0J7KC22_LASNI</name>
<dbReference type="AlphaFoldDB" id="A0A0J7KC22"/>
<dbReference type="GO" id="GO:0017147">
    <property type="term" value="F:Wnt-protein binding"/>
    <property type="evidence" value="ECO:0007669"/>
    <property type="project" value="TreeGrafter"/>
</dbReference>
<comment type="caution">
    <text evidence="3">Lacks conserved residue(s) required for the propagation of feature annotation.</text>
</comment>
<dbReference type="Proteomes" id="UP000036403">
    <property type="component" value="Unassembled WGS sequence"/>
</dbReference>
<accession>A0A0J7KC22</accession>
<evidence type="ECO:0000256" key="3">
    <source>
        <dbReference type="PROSITE-ProRule" id="PRU00090"/>
    </source>
</evidence>
<evidence type="ECO:0000313" key="6">
    <source>
        <dbReference type="Proteomes" id="UP000036403"/>
    </source>
</evidence>